<evidence type="ECO:0000259" key="1">
    <source>
        <dbReference type="Pfam" id="PF13456"/>
    </source>
</evidence>
<dbReference type="InterPro" id="IPR002156">
    <property type="entry name" value="RNaseH_domain"/>
</dbReference>
<keyword evidence="4" id="KW-1185">Reference proteome</keyword>
<sequence length="376" mass="42274">MEYFWEVADKDYIKINVHCVVSEVPLPNGNTLAVAAIIRDDNGDMLWGVLGVLPGLNEEQAILAAVQAACIHANEKELHKIHIETDNERVYDTLRLQEQILLEEEQLDAYRAFNTLHANNYKVGTTKKSILHVPLHMNSSAEYMARYALENLKVFVETSKPFGNLDFFLQRDMGKVLPHPIYEFLGDGEVIDGPPPPPVKKRRLSPFQNLHFGHSLDFSGSSVFDGFSPFQGLERCVRLAKKQEGWEREKQRKGKGKLLEDYSFNKNGLLSKEAISLLNDQKLSALDSIFRGSEVDMESVVFGGVAVKEILHKALTGSLADLLPLWSISRTELEQASGIVDFIAVYNVMKVMGFGNQEAEFRYNASQPSTSSQHFD</sequence>
<dbReference type="Pfam" id="PF13456">
    <property type="entry name" value="RVT_3"/>
    <property type="match status" value="1"/>
</dbReference>
<dbReference type="GO" id="GO:0004523">
    <property type="term" value="F:RNA-DNA hybrid ribonuclease activity"/>
    <property type="evidence" value="ECO:0007669"/>
    <property type="project" value="InterPro"/>
</dbReference>
<evidence type="ECO:0000313" key="3">
    <source>
        <dbReference type="EMBL" id="WOG96850.1"/>
    </source>
</evidence>
<dbReference type="InterPro" id="IPR036397">
    <property type="entry name" value="RNaseH_sf"/>
</dbReference>
<dbReference type="EMBL" id="LNRQ01000006">
    <property type="protein sequence ID" value="KZM91334.1"/>
    <property type="molecule type" value="Genomic_DNA"/>
</dbReference>
<proteinExistence type="predicted"/>
<evidence type="ECO:0000313" key="2">
    <source>
        <dbReference type="EMBL" id="KZM91334.1"/>
    </source>
</evidence>
<organism evidence="2">
    <name type="scientific">Daucus carota subsp. sativus</name>
    <name type="common">Carrot</name>
    <dbReference type="NCBI Taxonomy" id="79200"/>
    <lineage>
        <taxon>Eukaryota</taxon>
        <taxon>Viridiplantae</taxon>
        <taxon>Streptophyta</taxon>
        <taxon>Embryophyta</taxon>
        <taxon>Tracheophyta</taxon>
        <taxon>Spermatophyta</taxon>
        <taxon>Magnoliopsida</taxon>
        <taxon>eudicotyledons</taxon>
        <taxon>Gunneridae</taxon>
        <taxon>Pentapetalae</taxon>
        <taxon>asterids</taxon>
        <taxon>campanulids</taxon>
        <taxon>Apiales</taxon>
        <taxon>Apiaceae</taxon>
        <taxon>Apioideae</taxon>
        <taxon>Scandiceae</taxon>
        <taxon>Daucinae</taxon>
        <taxon>Daucus</taxon>
        <taxon>Daucus sect. Daucus</taxon>
    </lineage>
</organism>
<feature type="domain" description="RNase H type-1" evidence="1">
    <location>
        <begin position="33"/>
        <end position="147"/>
    </location>
</feature>
<reference evidence="2" key="1">
    <citation type="journal article" date="2016" name="Nat. Genet.">
        <title>A high-quality carrot genome assembly provides new insights into carotenoid accumulation and asterid genome evolution.</title>
        <authorList>
            <person name="Iorizzo M."/>
            <person name="Ellison S."/>
            <person name="Senalik D."/>
            <person name="Zeng P."/>
            <person name="Satapoomin P."/>
            <person name="Huang J."/>
            <person name="Bowman M."/>
            <person name="Iovene M."/>
            <person name="Sanseverino W."/>
            <person name="Cavagnaro P."/>
            <person name="Yildiz M."/>
            <person name="Macko-Podgorni A."/>
            <person name="Moranska E."/>
            <person name="Grzebelus E."/>
            <person name="Grzebelus D."/>
            <person name="Ashrafi H."/>
            <person name="Zheng Z."/>
            <person name="Cheng S."/>
            <person name="Spooner D."/>
            <person name="Van Deynze A."/>
            <person name="Simon P."/>
        </authorList>
    </citation>
    <scope>NUCLEOTIDE SEQUENCE [LARGE SCALE GENOMIC DNA]</scope>
    <source>
        <tissue evidence="2">Leaf</tissue>
    </source>
</reference>
<protein>
    <recommendedName>
        <fullName evidence="1">RNase H type-1 domain-containing protein</fullName>
    </recommendedName>
</protein>
<reference evidence="3" key="2">
    <citation type="submission" date="2022-03" db="EMBL/GenBank/DDBJ databases">
        <title>Draft title - Genomic analysis of global carrot germplasm unveils the trajectory of domestication and the origin of high carotenoid orange carrot.</title>
        <authorList>
            <person name="Iorizzo M."/>
            <person name="Ellison S."/>
            <person name="Senalik D."/>
            <person name="Macko-Podgorni A."/>
            <person name="Grzebelus D."/>
            <person name="Bostan H."/>
            <person name="Rolling W."/>
            <person name="Curaba J."/>
            <person name="Simon P."/>
        </authorList>
    </citation>
    <scope>NUCLEOTIDE SEQUENCE</scope>
    <source>
        <tissue evidence="3">Leaf</tissue>
    </source>
</reference>
<dbReference type="Gramene" id="KZM98181">
    <property type="protein sequence ID" value="KZM98181"/>
    <property type="gene ID" value="DCAR_014457"/>
</dbReference>
<dbReference type="AlphaFoldDB" id="A0A164W644"/>
<dbReference type="EMBL" id="CP093346">
    <property type="protein sequence ID" value="WOG96850.1"/>
    <property type="molecule type" value="Genomic_DNA"/>
</dbReference>
<dbReference type="GO" id="GO:0003676">
    <property type="term" value="F:nucleic acid binding"/>
    <property type="evidence" value="ECO:0007669"/>
    <property type="project" value="InterPro"/>
</dbReference>
<accession>A0A164W644</accession>
<evidence type="ECO:0000313" key="4">
    <source>
        <dbReference type="Proteomes" id="UP000077755"/>
    </source>
</evidence>
<dbReference type="Proteomes" id="UP000077755">
    <property type="component" value="Chromosome 4"/>
</dbReference>
<gene>
    <name evidence="2" type="ORF">DCAR_021301</name>
    <name evidence="3" type="ORF">DCAR_0416188</name>
</gene>
<dbReference type="Gramene" id="KZM91334">
    <property type="protein sequence ID" value="KZM91334"/>
    <property type="gene ID" value="DCAR_021301"/>
</dbReference>
<dbReference type="Gene3D" id="3.30.420.10">
    <property type="entry name" value="Ribonuclease H-like superfamily/Ribonuclease H"/>
    <property type="match status" value="1"/>
</dbReference>
<name>A0A164W644_DAUCS</name>